<dbReference type="EMBL" id="WJQU01000001">
    <property type="protein sequence ID" value="KAJ6647853.1"/>
    <property type="molecule type" value="Genomic_DNA"/>
</dbReference>
<evidence type="ECO:0000313" key="2">
    <source>
        <dbReference type="EMBL" id="KAJ6647853.1"/>
    </source>
</evidence>
<evidence type="ECO:0000256" key="1">
    <source>
        <dbReference type="SAM" id="Phobius"/>
    </source>
</evidence>
<reference evidence="2" key="1">
    <citation type="submission" date="2022-07" db="EMBL/GenBank/DDBJ databases">
        <authorList>
            <person name="Trinca V."/>
            <person name="Uliana J.V.C."/>
            <person name="Torres T.T."/>
            <person name="Ward R.J."/>
            <person name="Monesi N."/>
        </authorList>
    </citation>
    <scope>NUCLEOTIDE SEQUENCE</scope>
    <source>
        <strain evidence="2">HSMRA1968</strain>
        <tissue evidence="2">Whole embryos</tissue>
    </source>
</reference>
<keyword evidence="1" id="KW-0812">Transmembrane</keyword>
<dbReference type="Proteomes" id="UP001151699">
    <property type="component" value="Chromosome A"/>
</dbReference>
<dbReference type="AlphaFoldDB" id="A0A9Q0NCN0"/>
<proteinExistence type="predicted"/>
<feature type="non-terminal residue" evidence="2">
    <location>
        <position position="86"/>
    </location>
</feature>
<sequence>KTEVINLAIIPAFDSDLQLIQRQELEQQQHANHHRKHHRHKHRHMQDLTVIHCAMQAMVAIAAMATIFDSSDRIYFISSNIGSVKE</sequence>
<protein>
    <submittedName>
        <fullName evidence="2">Uncharacterized protein</fullName>
    </submittedName>
</protein>
<organism evidence="2 3">
    <name type="scientific">Pseudolycoriella hygida</name>
    <dbReference type="NCBI Taxonomy" id="35572"/>
    <lineage>
        <taxon>Eukaryota</taxon>
        <taxon>Metazoa</taxon>
        <taxon>Ecdysozoa</taxon>
        <taxon>Arthropoda</taxon>
        <taxon>Hexapoda</taxon>
        <taxon>Insecta</taxon>
        <taxon>Pterygota</taxon>
        <taxon>Neoptera</taxon>
        <taxon>Endopterygota</taxon>
        <taxon>Diptera</taxon>
        <taxon>Nematocera</taxon>
        <taxon>Sciaroidea</taxon>
        <taxon>Sciaridae</taxon>
        <taxon>Pseudolycoriella</taxon>
    </lineage>
</organism>
<keyword evidence="1" id="KW-0472">Membrane</keyword>
<feature type="non-terminal residue" evidence="2">
    <location>
        <position position="1"/>
    </location>
</feature>
<keyword evidence="1" id="KW-1133">Transmembrane helix</keyword>
<feature type="transmembrane region" description="Helical" evidence="1">
    <location>
        <begin position="48"/>
        <end position="68"/>
    </location>
</feature>
<accession>A0A9Q0NCN0</accession>
<keyword evidence="3" id="KW-1185">Reference proteome</keyword>
<evidence type="ECO:0000313" key="3">
    <source>
        <dbReference type="Proteomes" id="UP001151699"/>
    </source>
</evidence>
<comment type="caution">
    <text evidence="2">The sequence shown here is derived from an EMBL/GenBank/DDBJ whole genome shotgun (WGS) entry which is preliminary data.</text>
</comment>
<gene>
    <name evidence="2" type="ORF">Bhyg_03076</name>
</gene>
<name>A0A9Q0NCN0_9DIPT</name>